<gene>
    <name evidence="1" type="ORF">GCM10009775_04740</name>
</gene>
<evidence type="ECO:0000313" key="1">
    <source>
        <dbReference type="EMBL" id="GAA1915328.1"/>
    </source>
</evidence>
<comment type="caution">
    <text evidence="1">The sequence shown here is derived from an EMBL/GenBank/DDBJ whole genome shotgun (WGS) entry which is preliminary data.</text>
</comment>
<reference evidence="1 2" key="1">
    <citation type="journal article" date="2019" name="Int. J. Syst. Evol. Microbiol.">
        <title>The Global Catalogue of Microorganisms (GCM) 10K type strain sequencing project: providing services to taxonomists for standard genome sequencing and annotation.</title>
        <authorList>
            <consortium name="The Broad Institute Genomics Platform"/>
            <consortium name="The Broad Institute Genome Sequencing Center for Infectious Disease"/>
            <person name="Wu L."/>
            <person name="Ma J."/>
        </authorList>
    </citation>
    <scope>NUCLEOTIDE SEQUENCE [LARGE SCALE GENOMIC DNA]</scope>
    <source>
        <strain evidence="1 2">JCM 14900</strain>
    </source>
</reference>
<accession>A0ABN2PBU7</accession>
<name>A0ABN2PBU7_9MICO</name>
<dbReference type="EMBL" id="BAAAOF010000002">
    <property type="protein sequence ID" value="GAA1915328.1"/>
    <property type="molecule type" value="Genomic_DNA"/>
</dbReference>
<evidence type="ECO:0000313" key="2">
    <source>
        <dbReference type="Proteomes" id="UP001501343"/>
    </source>
</evidence>
<organism evidence="1 2">
    <name type="scientific">Microbacterium aoyamense</name>
    <dbReference type="NCBI Taxonomy" id="344166"/>
    <lineage>
        <taxon>Bacteria</taxon>
        <taxon>Bacillati</taxon>
        <taxon>Actinomycetota</taxon>
        <taxon>Actinomycetes</taxon>
        <taxon>Micrococcales</taxon>
        <taxon>Microbacteriaceae</taxon>
        <taxon>Microbacterium</taxon>
    </lineage>
</organism>
<dbReference type="Proteomes" id="UP001501343">
    <property type="component" value="Unassembled WGS sequence"/>
</dbReference>
<protein>
    <submittedName>
        <fullName evidence="1">Uncharacterized protein</fullName>
    </submittedName>
</protein>
<proteinExistence type="predicted"/>
<sequence length="380" mass="40488">MGLETKVGAFADAVILRQQILGYVDNPDELFLPLVSDEDSSRDGYYRLLGASVTPHAAAYFDGVVYAELELERVLNFQAPLIEIASVGAIRTNAHGITTAAPRSIGFPSGATDFVEHAASGSTFMRIEDQDRGAASVQTGSASRFDGACSWLYMCEPEDFYNGAATILFTDDLLSTPDVVQTGRPAGVHLGSSVKLSNDLVTFESAMTNPLSPRWVWRITVAGLPTVEFFPTVNDIYLRTKSLVVLRNSPEAVAIRVRAHIQASPTIILGNVEVTFNLRRGDRMVSAHMVSSYGAPKVESTMATSSQTNGGIITAVTSGSALFASPVAIGVASGKFSPTSVNQEFPLGFGAMLSSSPDTAAEAIASYFWASEQRQSVVVP</sequence>
<keyword evidence="2" id="KW-1185">Reference proteome</keyword>